<dbReference type="SUPFAM" id="SSF51261">
    <property type="entry name" value="Duplicated hybrid motif"/>
    <property type="match status" value="1"/>
</dbReference>
<accession>A0A848IT21</accession>
<dbReference type="Proteomes" id="UP000559010">
    <property type="component" value="Unassembled WGS sequence"/>
</dbReference>
<evidence type="ECO:0000259" key="2">
    <source>
        <dbReference type="Pfam" id="PF01551"/>
    </source>
</evidence>
<dbReference type="Gene3D" id="2.70.70.10">
    <property type="entry name" value="Glucose Permease (Domain IIA)"/>
    <property type="match status" value="1"/>
</dbReference>
<organism evidence="3 4">
    <name type="scientific">Marinigracilibium pacificum</name>
    <dbReference type="NCBI Taxonomy" id="2729599"/>
    <lineage>
        <taxon>Bacteria</taxon>
        <taxon>Pseudomonadati</taxon>
        <taxon>Bacteroidota</taxon>
        <taxon>Cytophagia</taxon>
        <taxon>Cytophagales</taxon>
        <taxon>Flammeovirgaceae</taxon>
        <taxon>Marinigracilibium</taxon>
    </lineage>
</organism>
<proteinExistence type="predicted"/>
<evidence type="ECO:0000313" key="3">
    <source>
        <dbReference type="EMBL" id="NMM46926.1"/>
    </source>
</evidence>
<evidence type="ECO:0000256" key="1">
    <source>
        <dbReference type="SAM" id="Phobius"/>
    </source>
</evidence>
<dbReference type="RefSeq" id="WP_169677548.1">
    <property type="nucleotide sequence ID" value="NZ_JABBNU010000001.1"/>
</dbReference>
<sequence>MKKIKYYYDPETCRYEQVRVSKADVVYNALGFLILSLISGAIIFAGYSAIFDSPEEIILKERVAELEGHYDFYQLKLDTLDKIISSLERNDDEIYRTIMGVDPIPEDFRSAGIGGSDRYFKLKKDGLQYSDVYVSLSKRIDKIKRRAMVQEASHDELLKSALDAEEKLRSMPAIQPVDKENYYFVSGYGTRIDPHYGTRRNHDGIDLAAPIGTPVYATGDGKVVKVKTNAWGYGKEIIIDHGFGYKTRYAHLNKFLVKEGQKVTRGQQIAEVGNTGKSTGPHLHYEVLKGVSEASQNPIHYFLQDITPEEYADILKQGEVVNKTMGL</sequence>
<reference evidence="3 4" key="1">
    <citation type="submission" date="2020-04" db="EMBL/GenBank/DDBJ databases">
        <title>Flammeovirgaceae bacterium KN852 isolated from deep sea.</title>
        <authorList>
            <person name="Zhang D.-C."/>
        </authorList>
    </citation>
    <scope>NUCLEOTIDE SEQUENCE [LARGE SCALE GENOMIC DNA]</scope>
    <source>
        <strain evidence="3 4">KN852</strain>
    </source>
</reference>
<dbReference type="InterPro" id="IPR050570">
    <property type="entry name" value="Cell_wall_metabolism_enzyme"/>
</dbReference>
<dbReference type="PANTHER" id="PTHR21666">
    <property type="entry name" value="PEPTIDASE-RELATED"/>
    <property type="match status" value="1"/>
</dbReference>
<dbReference type="PANTHER" id="PTHR21666:SF286">
    <property type="entry name" value="LIPOPROTEIN NLPD"/>
    <property type="match status" value="1"/>
</dbReference>
<keyword evidence="1" id="KW-0472">Membrane</keyword>
<dbReference type="CDD" id="cd12797">
    <property type="entry name" value="M23_peptidase"/>
    <property type="match status" value="1"/>
</dbReference>
<dbReference type="InterPro" id="IPR016047">
    <property type="entry name" value="M23ase_b-sheet_dom"/>
</dbReference>
<protein>
    <submittedName>
        <fullName evidence="3">M23 family metallopeptidase</fullName>
    </submittedName>
</protein>
<feature type="transmembrane region" description="Helical" evidence="1">
    <location>
        <begin position="25"/>
        <end position="50"/>
    </location>
</feature>
<keyword evidence="1" id="KW-0812">Transmembrane</keyword>
<evidence type="ECO:0000313" key="4">
    <source>
        <dbReference type="Proteomes" id="UP000559010"/>
    </source>
</evidence>
<dbReference type="AlphaFoldDB" id="A0A848IT21"/>
<feature type="domain" description="M23ase beta-sheet core" evidence="2">
    <location>
        <begin position="201"/>
        <end position="290"/>
    </location>
</feature>
<gene>
    <name evidence="3" type="ORF">HH304_00840</name>
</gene>
<dbReference type="GO" id="GO:0004222">
    <property type="term" value="F:metalloendopeptidase activity"/>
    <property type="evidence" value="ECO:0007669"/>
    <property type="project" value="TreeGrafter"/>
</dbReference>
<dbReference type="Pfam" id="PF01551">
    <property type="entry name" value="Peptidase_M23"/>
    <property type="match status" value="1"/>
</dbReference>
<dbReference type="EMBL" id="JABBNU010000001">
    <property type="protein sequence ID" value="NMM46926.1"/>
    <property type="molecule type" value="Genomic_DNA"/>
</dbReference>
<dbReference type="InterPro" id="IPR011055">
    <property type="entry name" value="Dup_hybrid_motif"/>
</dbReference>
<comment type="caution">
    <text evidence="3">The sequence shown here is derived from an EMBL/GenBank/DDBJ whole genome shotgun (WGS) entry which is preliminary data.</text>
</comment>
<dbReference type="FunFam" id="2.70.70.10:FF:000006">
    <property type="entry name" value="M23 family peptidase"/>
    <property type="match status" value="1"/>
</dbReference>
<keyword evidence="4" id="KW-1185">Reference proteome</keyword>
<keyword evidence="1" id="KW-1133">Transmembrane helix</keyword>
<name>A0A848IT21_9BACT</name>